<evidence type="ECO:0000313" key="4">
    <source>
        <dbReference type="EMBL" id="MBW8484998.1"/>
    </source>
</evidence>
<dbReference type="SUPFAM" id="SSF53187">
    <property type="entry name" value="Zn-dependent exopeptidases"/>
    <property type="match status" value="1"/>
</dbReference>
<keyword evidence="1" id="KW-0378">Hydrolase</keyword>
<feature type="domain" description="MurNAc-LAA" evidence="3">
    <location>
        <begin position="133"/>
        <end position="257"/>
    </location>
</feature>
<dbReference type="CDD" id="cd02696">
    <property type="entry name" value="MurNAc-LAA"/>
    <property type="match status" value="1"/>
</dbReference>
<dbReference type="PANTHER" id="PTHR30404">
    <property type="entry name" value="N-ACETYLMURAMOYL-L-ALANINE AMIDASE"/>
    <property type="match status" value="1"/>
</dbReference>
<feature type="signal peptide" evidence="2">
    <location>
        <begin position="1"/>
        <end position="17"/>
    </location>
</feature>
<dbReference type="InterPro" id="IPR050695">
    <property type="entry name" value="N-acetylmuramoyl_amidase_3"/>
</dbReference>
<accession>A0ABS7FX52</accession>
<dbReference type="Pfam" id="PF01520">
    <property type="entry name" value="Amidase_3"/>
    <property type="match status" value="1"/>
</dbReference>
<evidence type="ECO:0000256" key="1">
    <source>
        <dbReference type="ARBA" id="ARBA00022801"/>
    </source>
</evidence>
<keyword evidence="2" id="KW-0732">Signal</keyword>
<evidence type="ECO:0000259" key="3">
    <source>
        <dbReference type="SMART" id="SM00646"/>
    </source>
</evidence>
<name>A0ABS7FX52_9ACTN</name>
<dbReference type="InterPro" id="IPR002508">
    <property type="entry name" value="MurNAc-LAA_cat"/>
</dbReference>
<dbReference type="Gene3D" id="3.40.630.40">
    <property type="entry name" value="Zn-dependent exopeptidases"/>
    <property type="match status" value="1"/>
</dbReference>
<dbReference type="EMBL" id="JAIBOA010000014">
    <property type="protein sequence ID" value="MBW8484998.1"/>
    <property type="molecule type" value="Genomic_DNA"/>
</dbReference>
<dbReference type="Proteomes" id="UP000774570">
    <property type="component" value="Unassembled WGS sequence"/>
</dbReference>
<protein>
    <submittedName>
        <fullName evidence="4">N-acetylmuramoyl-L-alanine amidase</fullName>
    </submittedName>
</protein>
<keyword evidence="5" id="KW-1185">Reference proteome</keyword>
<feature type="chain" id="PRO_5046072451" evidence="2">
    <location>
        <begin position="18"/>
        <end position="262"/>
    </location>
</feature>
<evidence type="ECO:0000256" key="2">
    <source>
        <dbReference type="SAM" id="SignalP"/>
    </source>
</evidence>
<dbReference type="SMART" id="SM00646">
    <property type="entry name" value="Ami_3"/>
    <property type="match status" value="1"/>
</dbReference>
<sequence>MVTWRVLGVGTAALAVAGGAAGVAVGSAGDAPPARAVAAAAGKPLAGKVIVIDPGHNGLNYKHPKTINKLVPAGPKKKACDTTGTATASGYTEHAYTWDVANRTAKLLRAQGATVKLTRPNDKGVGPCVNQRAAIGNKARADAAISIHADGAPASKRGFHVILPGYVKGYTGPIVAPSKRLGYDVRNAFKKGSGQPYANYVAKNGIDVRTDLGGLNMSTVPKVFIECGNMRNATDAKRMKSAAWRQKAAAALAAGLAAYVER</sequence>
<dbReference type="PANTHER" id="PTHR30404:SF0">
    <property type="entry name" value="N-ACETYLMURAMOYL-L-ALANINE AMIDASE AMIC"/>
    <property type="match status" value="1"/>
</dbReference>
<comment type="caution">
    <text evidence="4">The sequence shown here is derived from an EMBL/GenBank/DDBJ whole genome shotgun (WGS) entry which is preliminary data.</text>
</comment>
<evidence type="ECO:0000313" key="5">
    <source>
        <dbReference type="Proteomes" id="UP000774570"/>
    </source>
</evidence>
<organism evidence="4 5">
    <name type="scientific">Actinomadura parmotrematis</name>
    <dbReference type="NCBI Taxonomy" id="2864039"/>
    <lineage>
        <taxon>Bacteria</taxon>
        <taxon>Bacillati</taxon>
        <taxon>Actinomycetota</taxon>
        <taxon>Actinomycetes</taxon>
        <taxon>Streptosporangiales</taxon>
        <taxon>Thermomonosporaceae</taxon>
        <taxon>Actinomadura</taxon>
    </lineage>
</organism>
<reference evidence="4 5" key="1">
    <citation type="submission" date="2021-07" db="EMBL/GenBank/DDBJ databases">
        <title>Actinomadura sp. PM05-2 isolated from lichen.</title>
        <authorList>
            <person name="Somphong A."/>
            <person name="Phongsopitanun W."/>
            <person name="Tanasupawat S."/>
            <person name="Peongsungnone V."/>
        </authorList>
    </citation>
    <scope>NUCLEOTIDE SEQUENCE [LARGE SCALE GENOMIC DNA]</scope>
    <source>
        <strain evidence="4 5">PM05-2</strain>
    </source>
</reference>
<dbReference type="RefSeq" id="WP_220168234.1">
    <property type="nucleotide sequence ID" value="NZ_JAIBOA010000014.1"/>
</dbReference>
<gene>
    <name evidence="4" type="ORF">K1Y72_21625</name>
</gene>
<proteinExistence type="predicted"/>